<protein>
    <submittedName>
        <fullName evidence="1">Uncharacterized protein</fullName>
    </submittedName>
</protein>
<dbReference type="AlphaFoldDB" id="Q64ML5"/>
<dbReference type="HOGENOM" id="CLU_3058522_0_0_10"/>
<sequence length="53" mass="5960">MCRYVYYQAVGSSTISSSPLPWDAPILINRLTVLGVFSIVCELWQYCVVSRSS</sequence>
<accession>Q64ML5</accession>
<evidence type="ECO:0000313" key="2">
    <source>
        <dbReference type="Proteomes" id="UP000002197"/>
    </source>
</evidence>
<reference evidence="1 2" key="1">
    <citation type="journal article" date="2004" name="Proc. Natl. Acad. Sci. U.S.A.">
        <title>Genomic analysis of Bacteroides fragilis reveals extensive DNA inversions regulating cell surface adaptation.</title>
        <authorList>
            <person name="Kuwahara T."/>
            <person name="Yamashita A."/>
            <person name="Hirakawa H."/>
            <person name="Nakayama H."/>
            <person name="Toh H."/>
            <person name="Okada N."/>
            <person name="Kuhara S."/>
            <person name="Hattori M."/>
            <person name="Hayashi T."/>
            <person name="Ohnishi Y."/>
        </authorList>
    </citation>
    <scope>NUCLEOTIDE SEQUENCE [LARGE SCALE GENOMIC DNA]</scope>
    <source>
        <strain evidence="1 2">YCH46</strain>
    </source>
</reference>
<dbReference type="EMBL" id="AP006841">
    <property type="protein sequence ID" value="BAD51272.1"/>
    <property type="molecule type" value="Genomic_DNA"/>
</dbReference>
<organism evidence="1 2">
    <name type="scientific">Bacteroides fragilis (strain YCH46)</name>
    <dbReference type="NCBI Taxonomy" id="295405"/>
    <lineage>
        <taxon>Bacteria</taxon>
        <taxon>Pseudomonadati</taxon>
        <taxon>Bacteroidota</taxon>
        <taxon>Bacteroidia</taxon>
        <taxon>Bacteroidales</taxon>
        <taxon>Bacteroidaceae</taxon>
        <taxon>Bacteroides</taxon>
    </lineage>
</organism>
<name>Q64ML5_BACFR</name>
<dbReference type="Proteomes" id="UP000002197">
    <property type="component" value="Chromosome"/>
</dbReference>
<dbReference type="KEGG" id="bfr:BF4535"/>
<proteinExistence type="predicted"/>
<gene>
    <name evidence="1" type="ordered locus">BF4535</name>
</gene>
<evidence type="ECO:0000313" key="1">
    <source>
        <dbReference type="EMBL" id="BAD51272.1"/>
    </source>
</evidence>